<dbReference type="Pfam" id="PF19668">
    <property type="entry name" value="DUF6171"/>
    <property type="match status" value="1"/>
</dbReference>
<evidence type="ECO:0000313" key="1">
    <source>
        <dbReference type="EMBL" id="HJD39251.1"/>
    </source>
</evidence>
<gene>
    <name evidence="1" type="ORF">H9913_04425</name>
</gene>
<proteinExistence type="predicted"/>
<accession>A0A9D2R9H5</accession>
<sequence length="87" mass="10581">MENEWYRGCRKCLLRDLTEKEYFRNMYVYISNLPEEDRTPEEEYERRLSKCRECDHLLNGMCRSCGCFVEMRAAIVVRHCPDSTSEW</sequence>
<reference evidence="1" key="1">
    <citation type="journal article" date="2021" name="PeerJ">
        <title>Extensive microbial diversity within the chicken gut microbiome revealed by metagenomics and culture.</title>
        <authorList>
            <person name="Gilroy R."/>
            <person name="Ravi A."/>
            <person name="Getino M."/>
            <person name="Pursley I."/>
            <person name="Horton D.L."/>
            <person name="Alikhan N.F."/>
            <person name="Baker D."/>
            <person name="Gharbi K."/>
            <person name="Hall N."/>
            <person name="Watson M."/>
            <person name="Adriaenssens E.M."/>
            <person name="Foster-Nyarko E."/>
            <person name="Jarju S."/>
            <person name="Secka A."/>
            <person name="Antonio M."/>
            <person name="Oren A."/>
            <person name="Chaudhuri R.R."/>
            <person name="La Ragione R."/>
            <person name="Hildebrand F."/>
            <person name="Pallen M.J."/>
        </authorList>
    </citation>
    <scope>NUCLEOTIDE SEQUENCE</scope>
    <source>
        <strain evidence="1">ChiW19-6364</strain>
    </source>
</reference>
<evidence type="ECO:0000313" key="2">
    <source>
        <dbReference type="Proteomes" id="UP000823850"/>
    </source>
</evidence>
<dbReference type="EMBL" id="DWUX01000081">
    <property type="protein sequence ID" value="HJD39251.1"/>
    <property type="molecule type" value="Genomic_DNA"/>
</dbReference>
<reference evidence="1" key="2">
    <citation type="submission" date="2021-04" db="EMBL/GenBank/DDBJ databases">
        <authorList>
            <person name="Gilroy R."/>
        </authorList>
    </citation>
    <scope>NUCLEOTIDE SEQUENCE</scope>
    <source>
        <strain evidence="1">ChiW19-6364</strain>
    </source>
</reference>
<comment type="caution">
    <text evidence="1">The sequence shown here is derived from an EMBL/GenBank/DDBJ whole genome shotgun (WGS) entry which is preliminary data.</text>
</comment>
<organism evidence="1 2">
    <name type="scientific">Candidatus Blautia stercoripullorum</name>
    <dbReference type="NCBI Taxonomy" id="2838502"/>
    <lineage>
        <taxon>Bacteria</taxon>
        <taxon>Bacillati</taxon>
        <taxon>Bacillota</taxon>
        <taxon>Clostridia</taxon>
        <taxon>Lachnospirales</taxon>
        <taxon>Lachnospiraceae</taxon>
        <taxon>Blautia</taxon>
    </lineage>
</organism>
<protein>
    <submittedName>
        <fullName evidence="1">Uncharacterized protein</fullName>
    </submittedName>
</protein>
<dbReference type="AlphaFoldDB" id="A0A9D2R9H5"/>
<dbReference type="Proteomes" id="UP000823850">
    <property type="component" value="Unassembled WGS sequence"/>
</dbReference>
<name>A0A9D2R9H5_9FIRM</name>
<dbReference type="InterPro" id="IPR046169">
    <property type="entry name" value="DUF6171"/>
</dbReference>